<protein>
    <submittedName>
        <fullName evidence="2">Uncharacterized protein</fullName>
    </submittedName>
</protein>
<proteinExistence type="predicted"/>
<organism evidence="2">
    <name type="scientific">marine sediment metagenome</name>
    <dbReference type="NCBI Taxonomy" id="412755"/>
    <lineage>
        <taxon>unclassified sequences</taxon>
        <taxon>metagenomes</taxon>
        <taxon>ecological metagenomes</taxon>
    </lineage>
</organism>
<evidence type="ECO:0000313" key="2">
    <source>
        <dbReference type="EMBL" id="KKN06630.1"/>
    </source>
</evidence>
<gene>
    <name evidence="2" type="ORF">LCGC14_1075290</name>
</gene>
<evidence type="ECO:0000256" key="1">
    <source>
        <dbReference type="SAM" id="MobiDB-lite"/>
    </source>
</evidence>
<feature type="compositionally biased region" description="Pro residues" evidence="1">
    <location>
        <begin position="66"/>
        <end position="82"/>
    </location>
</feature>
<dbReference type="EMBL" id="LAZR01004665">
    <property type="protein sequence ID" value="KKN06630.1"/>
    <property type="molecule type" value="Genomic_DNA"/>
</dbReference>
<comment type="caution">
    <text evidence="2">The sequence shown here is derived from an EMBL/GenBank/DDBJ whole genome shotgun (WGS) entry which is preliminary data.</text>
</comment>
<sequence length="266" mass="28559">MAELPFQTYARIFGRNWPGGTSAEIRGYLRTLGITAPPGSAAANVAFQKALIGGWRPGQAAAPAPATRPAPRPAPRPPPSPPASLAVPVQPGLQAEQFADRLALEKLIADQLAQLERSRIALQEQRDADARRLTEAQLGANPADFVAFELFKRSLEEQGFTPTNAPRSDVEIQDLFSLALNLEGLGDEGILGAGQFGVDLPTTQSISRSELGAFNPTDIGILSSFLRGGVETDGGEFQGINPEDFFTELEEGLVPVLPQQRTQFRF</sequence>
<accession>A0A0F9MGT0</accession>
<reference evidence="2" key="1">
    <citation type="journal article" date="2015" name="Nature">
        <title>Complex archaea that bridge the gap between prokaryotes and eukaryotes.</title>
        <authorList>
            <person name="Spang A."/>
            <person name="Saw J.H."/>
            <person name="Jorgensen S.L."/>
            <person name="Zaremba-Niedzwiedzka K."/>
            <person name="Martijn J."/>
            <person name="Lind A.E."/>
            <person name="van Eijk R."/>
            <person name="Schleper C."/>
            <person name="Guy L."/>
            <person name="Ettema T.J."/>
        </authorList>
    </citation>
    <scope>NUCLEOTIDE SEQUENCE</scope>
</reference>
<name>A0A0F9MGT0_9ZZZZ</name>
<dbReference type="AlphaFoldDB" id="A0A0F9MGT0"/>
<feature type="region of interest" description="Disordered" evidence="1">
    <location>
        <begin position="58"/>
        <end position="87"/>
    </location>
</feature>